<gene>
    <name evidence="2" type="ORF">GPECTOR_6g530</name>
</gene>
<protein>
    <submittedName>
        <fullName evidence="2">Uncharacterized protein</fullName>
    </submittedName>
</protein>
<feature type="region of interest" description="Disordered" evidence="1">
    <location>
        <begin position="1"/>
        <end position="52"/>
    </location>
</feature>
<proteinExistence type="predicted"/>
<evidence type="ECO:0000313" key="3">
    <source>
        <dbReference type="Proteomes" id="UP000075714"/>
    </source>
</evidence>
<reference evidence="3" key="1">
    <citation type="journal article" date="2016" name="Nat. Commun.">
        <title>The Gonium pectorale genome demonstrates co-option of cell cycle regulation during the evolution of multicellularity.</title>
        <authorList>
            <person name="Hanschen E.R."/>
            <person name="Marriage T.N."/>
            <person name="Ferris P.J."/>
            <person name="Hamaji T."/>
            <person name="Toyoda A."/>
            <person name="Fujiyama A."/>
            <person name="Neme R."/>
            <person name="Noguchi H."/>
            <person name="Minakuchi Y."/>
            <person name="Suzuki M."/>
            <person name="Kawai-Toyooka H."/>
            <person name="Smith D.R."/>
            <person name="Sparks H."/>
            <person name="Anderson J."/>
            <person name="Bakaric R."/>
            <person name="Luria V."/>
            <person name="Karger A."/>
            <person name="Kirschner M.W."/>
            <person name="Durand P.M."/>
            <person name="Michod R.E."/>
            <person name="Nozaki H."/>
            <person name="Olson B.J."/>
        </authorList>
    </citation>
    <scope>NUCLEOTIDE SEQUENCE [LARGE SCALE GENOMIC DNA]</scope>
    <source>
        <strain evidence="3">NIES-2863</strain>
    </source>
</reference>
<evidence type="ECO:0000313" key="2">
    <source>
        <dbReference type="EMBL" id="KXZ53613.1"/>
    </source>
</evidence>
<organism evidence="2 3">
    <name type="scientific">Gonium pectorale</name>
    <name type="common">Green alga</name>
    <dbReference type="NCBI Taxonomy" id="33097"/>
    <lineage>
        <taxon>Eukaryota</taxon>
        <taxon>Viridiplantae</taxon>
        <taxon>Chlorophyta</taxon>
        <taxon>core chlorophytes</taxon>
        <taxon>Chlorophyceae</taxon>
        <taxon>CS clade</taxon>
        <taxon>Chlamydomonadales</taxon>
        <taxon>Volvocaceae</taxon>
        <taxon>Gonium</taxon>
    </lineage>
</organism>
<dbReference type="AlphaFoldDB" id="A0A150GV28"/>
<dbReference type="EMBL" id="LSYV01000007">
    <property type="protein sequence ID" value="KXZ53613.1"/>
    <property type="molecule type" value="Genomic_DNA"/>
</dbReference>
<evidence type="ECO:0000256" key="1">
    <source>
        <dbReference type="SAM" id="MobiDB-lite"/>
    </source>
</evidence>
<dbReference type="OrthoDB" id="547563at2759"/>
<accession>A0A150GV28</accession>
<dbReference type="Proteomes" id="UP000075714">
    <property type="component" value="Unassembled WGS sequence"/>
</dbReference>
<sequence>MVDEAQRKRSIDAASLAADGPEWPRPLVPLPWDLDQGVPSSDSGSGTGFNGGDGDGGATAVLMATAASVGAATVPIHLGLREAELLRLLEPAYHTWAATRLGRAVTRLAALLGVGRPAAATVVLSSGGRAAELVEQLPAEAEESVAQAMALVQRCSSWRRELQRYVFGNTSTVGFGDGHRGSGGGGAGGGSGPGVAEDLETVAASAWELLAVLREWRRVGRMEELAANGMQDAVSYVTVLQMPEEEWRDVAAMYAGVGRLP</sequence>
<feature type="compositionally biased region" description="Basic and acidic residues" evidence="1">
    <location>
        <begin position="1"/>
        <end position="11"/>
    </location>
</feature>
<keyword evidence="3" id="KW-1185">Reference proteome</keyword>
<comment type="caution">
    <text evidence="2">The sequence shown here is derived from an EMBL/GenBank/DDBJ whole genome shotgun (WGS) entry which is preliminary data.</text>
</comment>
<name>A0A150GV28_GONPE</name>